<dbReference type="PANTHER" id="PTHR13194:SF19">
    <property type="entry name" value="NAD(P)-BINDING ROSSMANN-FOLD SUPERFAMILY PROTEIN"/>
    <property type="match status" value="1"/>
</dbReference>
<dbReference type="PANTHER" id="PTHR13194">
    <property type="entry name" value="COMPLEX I INTERMEDIATE-ASSOCIATED PROTEIN 30"/>
    <property type="match status" value="1"/>
</dbReference>
<evidence type="ECO:0000313" key="4">
    <source>
        <dbReference type="Proteomes" id="UP000065641"/>
    </source>
</evidence>
<proteinExistence type="inferred from homology"/>
<dbReference type="KEGG" id="pspi:PS2015_925"/>
<evidence type="ECO:0000313" key="3">
    <source>
        <dbReference type="EMBL" id="ALO45595.1"/>
    </source>
</evidence>
<gene>
    <name evidence="3" type="ORF">PS2015_925</name>
</gene>
<keyword evidence="4" id="KW-1185">Reference proteome</keyword>
<dbReference type="SUPFAM" id="SSF49785">
    <property type="entry name" value="Galactose-binding domain-like"/>
    <property type="match status" value="1"/>
</dbReference>
<dbReference type="PATRIC" id="fig|1249552.3.peg.930"/>
<organism evidence="3 4">
    <name type="scientific">Pseudohongiella spirulinae</name>
    <dbReference type="NCBI Taxonomy" id="1249552"/>
    <lineage>
        <taxon>Bacteria</taxon>
        <taxon>Pseudomonadati</taxon>
        <taxon>Pseudomonadota</taxon>
        <taxon>Gammaproteobacteria</taxon>
        <taxon>Pseudomonadales</taxon>
        <taxon>Pseudohongiellaceae</taxon>
        <taxon>Pseudohongiella</taxon>
    </lineage>
</organism>
<protein>
    <recommendedName>
        <fullName evidence="2">NADH:ubiquinone oxidoreductase intermediate-associated protein 30 domain-containing protein</fullName>
    </recommendedName>
</protein>
<evidence type="ECO:0000256" key="1">
    <source>
        <dbReference type="ARBA" id="ARBA00007884"/>
    </source>
</evidence>
<dbReference type="AlphaFoldDB" id="A0A0S2KB90"/>
<feature type="domain" description="NADH:ubiquinone oxidoreductase intermediate-associated protein 30" evidence="2">
    <location>
        <begin position="12"/>
        <end position="164"/>
    </location>
</feature>
<dbReference type="EMBL" id="CP013189">
    <property type="protein sequence ID" value="ALO45595.1"/>
    <property type="molecule type" value="Genomic_DNA"/>
</dbReference>
<dbReference type="InterPro" id="IPR008979">
    <property type="entry name" value="Galactose-bd-like_sf"/>
</dbReference>
<name>A0A0S2KB90_9GAMM</name>
<comment type="similarity">
    <text evidence="1">Belongs to the CIA30 family.</text>
</comment>
<dbReference type="Proteomes" id="UP000065641">
    <property type="component" value="Chromosome"/>
</dbReference>
<evidence type="ECO:0000259" key="2">
    <source>
        <dbReference type="Pfam" id="PF08547"/>
    </source>
</evidence>
<dbReference type="RefSeq" id="WP_058021121.1">
    <property type="nucleotide sequence ID" value="NZ_CP013189.1"/>
</dbReference>
<reference evidence="3 4" key="1">
    <citation type="submission" date="2015-11" db="EMBL/GenBank/DDBJ databases">
        <authorList>
            <person name="Zhang Y."/>
            <person name="Guo Z."/>
        </authorList>
    </citation>
    <scope>NUCLEOTIDE SEQUENCE [LARGE SCALE GENOMIC DNA]</scope>
    <source>
        <strain evidence="3 4">KCTC 32221</strain>
    </source>
</reference>
<accession>A0A0S2KB90</accession>
<dbReference type="InterPro" id="IPR013857">
    <property type="entry name" value="NADH-UbQ_OxRdtase-assoc_prot30"/>
</dbReference>
<dbReference type="STRING" id="1249552.PS2015_925"/>
<dbReference type="Pfam" id="PF08547">
    <property type="entry name" value="CIA30"/>
    <property type="match status" value="1"/>
</dbReference>
<dbReference type="OrthoDB" id="442188at2"/>
<sequence>MNTNTSETKTLIDFSDPADVAPWHAINDGVMGGRSSSAPQIANGCLRFSGSISLENNGGFASIRSQQRLDLSHASGVLLRVLGDGRRYQFRLYTDADYQGSKVAYSVSFDTLSKRWLELPLAFKELKPVFRGRTLSGPTFNPAAVEQIGFLLADKCEGPFHLSVAWVKAM</sequence>
<dbReference type="InterPro" id="IPR039131">
    <property type="entry name" value="NDUFAF1"/>
</dbReference>